<dbReference type="GO" id="GO:0003700">
    <property type="term" value="F:DNA-binding transcription factor activity"/>
    <property type="evidence" value="ECO:0007669"/>
    <property type="project" value="InterPro"/>
</dbReference>
<evidence type="ECO:0000313" key="6">
    <source>
        <dbReference type="EMBL" id="SLN10600.1"/>
    </source>
</evidence>
<dbReference type="CDD" id="cd05466">
    <property type="entry name" value="PBP2_LTTR_substrate"/>
    <property type="match status" value="1"/>
</dbReference>
<dbReference type="Gene3D" id="1.10.10.10">
    <property type="entry name" value="Winged helix-like DNA-binding domain superfamily/Winged helix DNA-binding domain"/>
    <property type="match status" value="1"/>
</dbReference>
<dbReference type="AlphaFoldDB" id="A0A1X6Y519"/>
<evidence type="ECO:0000259" key="5">
    <source>
        <dbReference type="PROSITE" id="PS50931"/>
    </source>
</evidence>
<proteinExistence type="inferred from homology"/>
<dbReference type="PANTHER" id="PTHR30126:SF94">
    <property type="entry name" value="LYSR FAMILY TRANSCRIPTIONAL REGULATOR"/>
    <property type="match status" value="1"/>
</dbReference>
<dbReference type="Pfam" id="PF03466">
    <property type="entry name" value="LysR_substrate"/>
    <property type="match status" value="1"/>
</dbReference>
<feature type="domain" description="HTH lysR-type" evidence="5">
    <location>
        <begin position="13"/>
        <end position="70"/>
    </location>
</feature>
<dbReference type="OrthoDB" id="7776850at2"/>
<dbReference type="EMBL" id="FWFN01000001">
    <property type="protein sequence ID" value="SLN10600.1"/>
    <property type="molecule type" value="Genomic_DNA"/>
</dbReference>
<keyword evidence="7" id="KW-1185">Reference proteome</keyword>
<dbReference type="InterPro" id="IPR005119">
    <property type="entry name" value="LysR_subst-bd"/>
</dbReference>
<organism evidence="6 7">
    <name type="scientific">Pseudooceanicola marinus</name>
    <dbReference type="NCBI Taxonomy" id="396013"/>
    <lineage>
        <taxon>Bacteria</taxon>
        <taxon>Pseudomonadati</taxon>
        <taxon>Pseudomonadota</taxon>
        <taxon>Alphaproteobacteria</taxon>
        <taxon>Rhodobacterales</taxon>
        <taxon>Paracoccaceae</taxon>
        <taxon>Pseudooceanicola</taxon>
    </lineage>
</organism>
<keyword evidence="2" id="KW-0805">Transcription regulation</keyword>
<evidence type="ECO:0000256" key="1">
    <source>
        <dbReference type="ARBA" id="ARBA00009437"/>
    </source>
</evidence>
<evidence type="ECO:0000313" key="7">
    <source>
        <dbReference type="Proteomes" id="UP000193963"/>
    </source>
</evidence>
<evidence type="ECO:0000256" key="4">
    <source>
        <dbReference type="ARBA" id="ARBA00023163"/>
    </source>
</evidence>
<dbReference type="PROSITE" id="PS50931">
    <property type="entry name" value="HTH_LYSR"/>
    <property type="match status" value="1"/>
</dbReference>
<dbReference type="SUPFAM" id="SSF46785">
    <property type="entry name" value="Winged helix' DNA-binding domain"/>
    <property type="match status" value="1"/>
</dbReference>
<dbReference type="Gene3D" id="3.40.190.10">
    <property type="entry name" value="Periplasmic binding protein-like II"/>
    <property type="match status" value="2"/>
</dbReference>
<keyword evidence="3" id="KW-0238">DNA-binding</keyword>
<dbReference type="InterPro" id="IPR000847">
    <property type="entry name" value="LysR_HTH_N"/>
</dbReference>
<dbReference type="PANTHER" id="PTHR30126">
    <property type="entry name" value="HTH-TYPE TRANSCRIPTIONAL REGULATOR"/>
    <property type="match status" value="1"/>
</dbReference>
<sequence length="328" mass="35786">MADKTAAASPGRVTLWGIEVFVATAEERSISAAARRLGASPSAVSQQLTNLETALGATLLMRQARPITLTPSGEAFRRRAEAILTEAAQARAELAVAGAPALTRLRLGVIEDFEADVTPRLLTRMAGDLAECRFLLETGASHYLHDQLDTEALDVVIAAEMAEPADWAEVHDILTEDFIVATAPGAVDSARPLLDQLKGQPMIQYTTRHYMGRLISTHLAQQNLRLDHRFELDSYHAILALVSAGTGWTILPPLALLRARRLMPHLDIHPLPFAPLSRRIVLTARRGILKTVPTRLATDLRALLRQIAEETDVAPYPWVASSVRIASD</sequence>
<name>A0A1X6Y519_9RHOB</name>
<dbReference type="Pfam" id="PF00126">
    <property type="entry name" value="HTH_1"/>
    <property type="match status" value="1"/>
</dbReference>
<accession>A0A1X6Y519</accession>
<dbReference type="FunFam" id="1.10.10.10:FF:000001">
    <property type="entry name" value="LysR family transcriptional regulator"/>
    <property type="match status" value="1"/>
</dbReference>
<dbReference type="RefSeq" id="WP_085886036.1">
    <property type="nucleotide sequence ID" value="NZ_FWFN01000001.1"/>
</dbReference>
<dbReference type="SUPFAM" id="SSF53850">
    <property type="entry name" value="Periplasmic binding protein-like II"/>
    <property type="match status" value="1"/>
</dbReference>
<dbReference type="InterPro" id="IPR036390">
    <property type="entry name" value="WH_DNA-bd_sf"/>
</dbReference>
<dbReference type="InterPro" id="IPR036388">
    <property type="entry name" value="WH-like_DNA-bd_sf"/>
</dbReference>
<evidence type="ECO:0000256" key="2">
    <source>
        <dbReference type="ARBA" id="ARBA00023015"/>
    </source>
</evidence>
<evidence type="ECO:0000256" key="3">
    <source>
        <dbReference type="ARBA" id="ARBA00023125"/>
    </source>
</evidence>
<comment type="similarity">
    <text evidence="1">Belongs to the LysR transcriptional regulatory family.</text>
</comment>
<reference evidence="6 7" key="1">
    <citation type="submission" date="2017-03" db="EMBL/GenBank/DDBJ databases">
        <authorList>
            <person name="Afonso C.L."/>
            <person name="Miller P.J."/>
            <person name="Scott M.A."/>
            <person name="Spackman E."/>
            <person name="Goraichik I."/>
            <person name="Dimitrov K.M."/>
            <person name="Suarez D.L."/>
            <person name="Swayne D.E."/>
        </authorList>
    </citation>
    <scope>NUCLEOTIDE SEQUENCE [LARGE SCALE GENOMIC DNA]</scope>
    <source>
        <strain evidence="6 7">CECT 7751</strain>
    </source>
</reference>
<protein>
    <submittedName>
        <fullName evidence="6">HTH-type transcriptional regulator GltR</fullName>
    </submittedName>
</protein>
<keyword evidence="4" id="KW-0804">Transcription</keyword>
<dbReference type="GO" id="GO:0000976">
    <property type="term" value="F:transcription cis-regulatory region binding"/>
    <property type="evidence" value="ECO:0007669"/>
    <property type="project" value="TreeGrafter"/>
</dbReference>
<gene>
    <name evidence="6" type="primary">gltR</name>
    <name evidence="6" type="ORF">PSM7751_00093</name>
</gene>
<dbReference type="Proteomes" id="UP000193963">
    <property type="component" value="Unassembled WGS sequence"/>
</dbReference>